<reference evidence="3" key="1">
    <citation type="submission" date="2019-02" db="EMBL/GenBank/DDBJ databases">
        <title>Glaciihabitans arcticus sp. nov., a psychrotolerant bacterium isolated from polar soil.</title>
        <authorList>
            <person name="Dahal R.H."/>
        </authorList>
    </citation>
    <scope>NUCLEOTIDE SEQUENCE [LARGE SCALE GENOMIC DNA]</scope>
    <source>
        <strain evidence="3">RP-3-7</strain>
    </source>
</reference>
<organism evidence="2 3">
    <name type="scientific">Glaciihabitans arcticus</name>
    <dbReference type="NCBI Taxonomy" id="2668039"/>
    <lineage>
        <taxon>Bacteria</taxon>
        <taxon>Bacillati</taxon>
        <taxon>Actinomycetota</taxon>
        <taxon>Actinomycetes</taxon>
        <taxon>Micrococcales</taxon>
        <taxon>Microbacteriaceae</taxon>
        <taxon>Glaciihabitans</taxon>
    </lineage>
</organism>
<dbReference type="PANTHER" id="PTHR15020:SF50">
    <property type="entry name" value="UPF0659 PROTEIN YMR090W"/>
    <property type="match status" value="1"/>
</dbReference>
<protein>
    <submittedName>
        <fullName evidence="2">NAD-dependent dehydratase</fullName>
    </submittedName>
</protein>
<dbReference type="InterPro" id="IPR016040">
    <property type="entry name" value="NAD(P)-bd_dom"/>
</dbReference>
<dbReference type="Proteomes" id="UP000294194">
    <property type="component" value="Unassembled WGS sequence"/>
</dbReference>
<feature type="domain" description="NAD(P)-binding" evidence="1">
    <location>
        <begin position="8"/>
        <end position="192"/>
    </location>
</feature>
<dbReference type="RefSeq" id="WP_130980615.1">
    <property type="nucleotide sequence ID" value="NZ_SISG01000001.1"/>
</dbReference>
<dbReference type="InterPro" id="IPR036291">
    <property type="entry name" value="NAD(P)-bd_dom_sf"/>
</dbReference>
<comment type="caution">
    <text evidence="2">The sequence shown here is derived from an EMBL/GenBank/DDBJ whole genome shotgun (WGS) entry which is preliminary data.</text>
</comment>
<dbReference type="SUPFAM" id="SSF51735">
    <property type="entry name" value="NAD(P)-binding Rossmann-fold domains"/>
    <property type="match status" value="1"/>
</dbReference>
<evidence type="ECO:0000313" key="2">
    <source>
        <dbReference type="EMBL" id="TBN56505.1"/>
    </source>
</evidence>
<dbReference type="EMBL" id="SISG01000001">
    <property type="protein sequence ID" value="TBN56505.1"/>
    <property type="molecule type" value="Genomic_DNA"/>
</dbReference>
<dbReference type="PANTHER" id="PTHR15020">
    <property type="entry name" value="FLAVIN REDUCTASE-RELATED"/>
    <property type="match status" value="1"/>
</dbReference>
<name>A0A4Q9GP87_9MICO</name>
<accession>A0A4Q9GP87</accession>
<gene>
    <name evidence="2" type="ORF">EYE40_03315</name>
</gene>
<dbReference type="AlphaFoldDB" id="A0A4Q9GP87"/>
<dbReference type="Pfam" id="PF13460">
    <property type="entry name" value="NAD_binding_10"/>
    <property type="match status" value="1"/>
</dbReference>
<proteinExistence type="predicted"/>
<evidence type="ECO:0000313" key="3">
    <source>
        <dbReference type="Proteomes" id="UP000294194"/>
    </source>
</evidence>
<sequence>MTRILIIGGHGKIALLLAPLLIARGDEVTSLIRNPAHEDDVAATGATPLVADIEQLATPDLSGLFAGQDAIVWSAGAGGGSPERTYAVDRDAAIRAIDAATGAGVPRFVMVSYFGAGLEHGVPHDNSFFAYAEAKAAADAHLEASTLAWTILAPSTLTDDPATGAIETGEGVTSDSVSRTDVAYVAAAVLANDATVGRVIPFNGGSTPIKDAL</sequence>
<keyword evidence="3" id="KW-1185">Reference proteome</keyword>
<dbReference type="Gene3D" id="3.40.50.720">
    <property type="entry name" value="NAD(P)-binding Rossmann-like Domain"/>
    <property type="match status" value="1"/>
</dbReference>
<evidence type="ECO:0000259" key="1">
    <source>
        <dbReference type="Pfam" id="PF13460"/>
    </source>
</evidence>